<evidence type="ECO:0000313" key="3">
    <source>
        <dbReference type="Proteomes" id="UP000308652"/>
    </source>
</evidence>
<gene>
    <name evidence="2" type="ORF">BDQ12DRAFT_713561</name>
</gene>
<dbReference type="EMBL" id="ML213609">
    <property type="protein sequence ID" value="TFK37145.1"/>
    <property type="molecule type" value="Genomic_DNA"/>
</dbReference>
<reference evidence="2 3" key="1">
    <citation type="journal article" date="2019" name="Nat. Ecol. Evol.">
        <title>Megaphylogeny resolves global patterns of mushroom evolution.</title>
        <authorList>
            <person name="Varga T."/>
            <person name="Krizsan K."/>
            <person name="Foldi C."/>
            <person name="Dima B."/>
            <person name="Sanchez-Garcia M."/>
            <person name="Sanchez-Ramirez S."/>
            <person name="Szollosi G.J."/>
            <person name="Szarkandi J.G."/>
            <person name="Papp V."/>
            <person name="Albert L."/>
            <person name="Andreopoulos W."/>
            <person name="Angelini C."/>
            <person name="Antonin V."/>
            <person name="Barry K.W."/>
            <person name="Bougher N.L."/>
            <person name="Buchanan P."/>
            <person name="Buyck B."/>
            <person name="Bense V."/>
            <person name="Catcheside P."/>
            <person name="Chovatia M."/>
            <person name="Cooper J."/>
            <person name="Damon W."/>
            <person name="Desjardin D."/>
            <person name="Finy P."/>
            <person name="Geml J."/>
            <person name="Haridas S."/>
            <person name="Hughes K."/>
            <person name="Justo A."/>
            <person name="Karasinski D."/>
            <person name="Kautmanova I."/>
            <person name="Kiss B."/>
            <person name="Kocsube S."/>
            <person name="Kotiranta H."/>
            <person name="LaButti K.M."/>
            <person name="Lechner B.E."/>
            <person name="Liimatainen K."/>
            <person name="Lipzen A."/>
            <person name="Lukacs Z."/>
            <person name="Mihaltcheva S."/>
            <person name="Morgado L.N."/>
            <person name="Niskanen T."/>
            <person name="Noordeloos M.E."/>
            <person name="Ohm R.A."/>
            <person name="Ortiz-Santana B."/>
            <person name="Ovrebo C."/>
            <person name="Racz N."/>
            <person name="Riley R."/>
            <person name="Savchenko A."/>
            <person name="Shiryaev A."/>
            <person name="Soop K."/>
            <person name="Spirin V."/>
            <person name="Szebenyi C."/>
            <person name="Tomsovsky M."/>
            <person name="Tulloss R.E."/>
            <person name="Uehling J."/>
            <person name="Grigoriev I.V."/>
            <person name="Vagvolgyi C."/>
            <person name="Papp T."/>
            <person name="Martin F.M."/>
            <person name="Miettinen O."/>
            <person name="Hibbett D.S."/>
            <person name="Nagy L.G."/>
        </authorList>
    </citation>
    <scope>NUCLEOTIDE SEQUENCE [LARGE SCALE GENOMIC DNA]</scope>
    <source>
        <strain evidence="2 3">CBS 166.37</strain>
    </source>
</reference>
<evidence type="ECO:0000313" key="2">
    <source>
        <dbReference type="EMBL" id="TFK37145.1"/>
    </source>
</evidence>
<protein>
    <submittedName>
        <fullName evidence="2">Uncharacterized protein</fullName>
    </submittedName>
</protein>
<evidence type="ECO:0000256" key="1">
    <source>
        <dbReference type="SAM" id="MobiDB-lite"/>
    </source>
</evidence>
<dbReference type="Proteomes" id="UP000308652">
    <property type="component" value="Unassembled WGS sequence"/>
</dbReference>
<sequence>MWDIKIQGTVFLFQYAAIQMVKQGNRGRILSKVGSGIPVADGSNSVQIATSEEDETLEGPGSNSKQTMGLPDPKDRPSPPSGNLLDSSEDSPILEASTWIWRIERRAREMKRRLVDKENSILHVLLKPVSIVLSVLDCVESKRAASVVINTCWAFLICRKRFS</sequence>
<dbReference type="AlphaFoldDB" id="A0A5C3LWN9"/>
<name>A0A5C3LWN9_9AGAR</name>
<proteinExistence type="predicted"/>
<feature type="region of interest" description="Disordered" evidence="1">
    <location>
        <begin position="51"/>
        <end position="90"/>
    </location>
</feature>
<accession>A0A5C3LWN9</accession>
<keyword evidence="3" id="KW-1185">Reference proteome</keyword>
<organism evidence="2 3">
    <name type="scientific">Crucibulum laeve</name>
    <dbReference type="NCBI Taxonomy" id="68775"/>
    <lineage>
        <taxon>Eukaryota</taxon>
        <taxon>Fungi</taxon>
        <taxon>Dikarya</taxon>
        <taxon>Basidiomycota</taxon>
        <taxon>Agaricomycotina</taxon>
        <taxon>Agaricomycetes</taxon>
        <taxon>Agaricomycetidae</taxon>
        <taxon>Agaricales</taxon>
        <taxon>Agaricineae</taxon>
        <taxon>Nidulariaceae</taxon>
        <taxon>Crucibulum</taxon>
    </lineage>
</organism>